<accession>A0A381YQA3</accession>
<dbReference type="GO" id="GO:0008705">
    <property type="term" value="F:methionine synthase activity"/>
    <property type="evidence" value="ECO:0007669"/>
    <property type="project" value="InterPro"/>
</dbReference>
<sequence length="211" mass="23797">MAPSSLGHKGKFIPEIDNIEVDTILRIHGYKKPSDVRLAIREIAEKMIAVSIPLFEPVVYYRQCRIKSLDGTRLVLDNGETSLHNPEFSNPLSSCTDVMVFLLTLGDKPDRRSTLLQQSDNLLEALFLESASWLAIERATRSFVTELRRTSEACNTRITSRLAPGYGDWPLTDQQGIFSLFRGWDMKITLTDGDCMQPKMSRSGLYGIRPS</sequence>
<gene>
    <name evidence="1" type="ORF">METZ01_LOCUS131978</name>
</gene>
<protein>
    <recommendedName>
        <fullName evidence="2">AdoMet activation domain-containing protein</fullName>
    </recommendedName>
</protein>
<proteinExistence type="predicted"/>
<dbReference type="EMBL" id="UINC01018774">
    <property type="protein sequence ID" value="SVA79124.1"/>
    <property type="molecule type" value="Genomic_DNA"/>
</dbReference>
<reference evidence="1" key="1">
    <citation type="submission" date="2018-05" db="EMBL/GenBank/DDBJ databases">
        <authorList>
            <person name="Lanie J.A."/>
            <person name="Ng W.-L."/>
            <person name="Kazmierczak K.M."/>
            <person name="Andrzejewski T.M."/>
            <person name="Davidsen T.M."/>
            <person name="Wayne K.J."/>
            <person name="Tettelin H."/>
            <person name="Glass J.I."/>
            <person name="Rusch D."/>
            <person name="Podicherti R."/>
            <person name="Tsui H.-C.T."/>
            <person name="Winkler M.E."/>
        </authorList>
    </citation>
    <scope>NUCLEOTIDE SEQUENCE</scope>
</reference>
<dbReference type="SUPFAM" id="SSF56507">
    <property type="entry name" value="Methionine synthase activation domain-like"/>
    <property type="match status" value="1"/>
</dbReference>
<name>A0A381YQA3_9ZZZZ</name>
<dbReference type="AlphaFoldDB" id="A0A381YQA3"/>
<evidence type="ECO:0008006" key="2">
    <source>
        <dbReference type="Google" id="ProtNLM"/>
    </source>
</evidence>
<dbReference type="InterPro" id="IPR037010">
    <property type="entry name" value="VitB12-dep_Met_synth_activ_sf"/>
</dbReference>
<dbReference type="Gene3D" id="3.40.109.40">
    <property type="match status" value="1"/>
</dbReference>
<evidence type="ECO:0000313" key="1">
    <source>
        <dbReference type="EMBL" id="SVA79124.1"/>
    </source>
</evidence>
<organism evidence="1">
    <name type="scientific">marine metagenome</name>
    <dbReference type="NCBI Taxonomy" id="408172"/>
    <lineage>
        <taxon>unclassified sequences</taxon>
        <taxon>metagenomes</taxon>
        <taxon>ecological metagenomes</taxon>
    </lineage>
</organism>